<feature type="domain" description="OmpA-like" evidence="6">
    <location>
        <begin position="519"/>
        <end position="640"/>
    </location>
</feature>
<evidence type="ECO:0000256" key="3">
    <source>
        <dbReference type="ARBA" id="ARBA00023237"/>
    </source>
</evidence>
<proteinExistence type="predicted"/>
<dbReference type="InterPro" id="IPR006665">
    <property type="entry name" value="OmpA-like"/>
</dbReference>
<protein>
    <submittedName>
        <fullName evidence="7">WD40-like Beta Propeller Repeat</fullName>
    </submittedName>
</protein>
<dbReference type="SUPFAM" id="SSF82171">
    <property type="entry name" value="DPP6 N-terminal domain-like"/>
    <property type="match status" value="1"/>
</dbReference>
<organism evidence="7 8">
    <name type="scientific">Flavobacterium urocaniciphilum</name>
    <dbReference type="NCBI Taxonomy" id="1299341"/>
    <lineage>
        <taxon>Bacteria</taxon>
        <taxon>Pseudomonadati</taxon>
        <taxon>Bacteroidota</taxon>
        <taxon>Flavobacteriia</taxon>
        <taxon>Flavobacteriales</taxon>
        <taxon>Flavobacteriaceae</taxon>
        <taxon>Flavobacterium</taxon>
    </lineage>
</organism>
<dbReference type="InterPro" id="IPR011659">
    <property type="entry name" value="WD40"/>
</dbReference>
<dbReference type="OrthoDB" id="9809364at2"/>
<dbReference type="Proteomes" id="UP000198648">
    <property type="component" value="Unassembled WGS sequence"/>
</dbReference>
<dbReference type="SUPFAM" id="SSF48452">
    <property type="entry name" value="TPR-like"/>
    <property type="match status" value="1"/>
</dbReference>
<dbReference type="Gene3D" id="1.25.40.10">
    <property type="entry name" value="Tetratricopeptide repeat domain"/>
    <property type="match status" value="1"/>
</dbReference>
<keyword evidence="4" id="KW-0802">TPR repeat</keyword>
<dbReference type="InterPro" id="IPR006664">
    <property type="entry name" value="OMP_bac"/>
</dbReference>
<keyword evidence="8" id="KW-1185">Reference proteome</keyword>
<dbReference type="PANTHER" id="PTHR30329:SF21">
    <property type="entry name" value="LIPOPROTEIN YIAD-RELATED"/>
    <property type="match status" value="1"/>
</dbReference>
<dbReference type="InterPro" id="IPR019734">
    <property type="entry name" value="TPR_rpt"/>
</dbReference>
<dbReference type="CDD" id="cd07185">
    <property type="entry name" value="OmpA_C-like"/>
    <property type="match status" value="1"/>
</dbReference>
<evidence type="ECO:0000256" key="2">
    <source>
        <dbReference type="ARBA" id="ARBA00023136"/>
    </source>
</evidence>
<accession>A0A1H9CR79</accession>
<evidence type="ECO:0000256" key="5">
    <source>
        <dbReference type="PROSITE-ProRule" id="PRU00473"/>
    </source>
</evidence>
<dbReference type="PRINTS" id="PR01021">
    <property type="entry name" value="OMPADOMAIN"/>
</dbReference>
<dbReference type="Pfam" id="PF13620">
    <property type="entry name" value="CarboxypepD_reg"/>
    <property type="match status" value="1"/>
</dbReference>
<dbReference type="Pfam" id="PF00691">
    <property type="entry name" value="OmpA"/>
    <property type="match status" value="1"/>
</dbReference>
<dbReference type="RefSeq" id="WP_091468189.1">
    <property type="nucleotide sequence ID" value="NZ_FOEI01000005.1"/>
</dbReference>
<dbReference type="PANTHER" id="PTHR30329">
    <property type="entry name" value="STATOR ELEMENT OF FLAGELLAR MOTOR COMPLEX"/>
    <property type="match status" value="1"/>
</dbReference>
<keyword evidence="3" id="KW-0998">Cell outer membrane</keyword>
<comment type="subcellular location">
    <subcellularLocation>
        <location evidence="1">Cell outer membrane</location>
    </subcellularLocation>
</comment>
<evidence type="ECO:0000313" key="8">
    <source>
        <dbReference type="Proteomes" id="UP000198648"/>
    </source>
</evidence>
<feature type="repeat" description="TPR" evidence="4">
    <location>
        <begin position="53"/>
        <end position="86"/>
    </location>
</feature>
<sequence>MRKLFTLGMFVVMSITFGQQKLKMADKMFKDMSYVEAAKLYEEYLEKNSSPSIETMTNIADTYYYMNDMRKALPWYQKLYEVQGQNLTDLYMLRYTQALRGVRDYEAANTITKEFLKKKGVSDQIKKFTNNQKYLDSLSKKESKYEIRNLEINSPNSDFGATYFGTKMIYASSNNTDETKLYSYNQQPFLAMYEAEKNLTNGSLFNQKLFLEDVNSNYHDATITFAADLKTFYYTTNTLKRNKLKNDASGTNNFQIIKAWLENDKVTKTESLFFNSLDYSVGHPCLSSDGKWLFFVSDMPGGFGETDIYVCEVFSDGKLNSPVNLGPKINTIGREMFPFYNNGVLYFSSEGHYGFGGLDVFESKHNGKDFSYPKNLGEPINSNKDDFSYIIDADLKTGYFSSNRDSGKGDDDIYYFTKKPQECNQIVQGNVRNSKSNSTIEGATVKVFDEFGDLVNEFTTPADGKFEFVLPCNGTYKVEASKPNHSTEKKEVATLDKNGEVINVDFKLNNLEDFVVKDNGNEKIDINPIFFNYDKWDITPQAAAELDKVVFVMNNFPKVKIRIESHTDSRGKDLYNLTLSDKRAKSTQTYIISKGISSDRIESAIGFGETRLKNKCSNGVKCTEEEHFVNRRSDFIIVEK</sequence>
<reference evidence="7 8" key="1">
    <citation type="submission" date="2016-10" db="EMBL/GenBank/DDBJ databases">
        <authorList>
            <person name="de Groot N.N."/>
        </authorList>
    </citation>
    <scope>NUCLEOTIDE SEQUENCE [LARGE SCALE GENOMIC DNA]</scope>
    <source>
        <strain evidence="7 8">DSM 27078</strain>
    </source>
</reference>
<evidence type="ECO:0000256" key="1">
    <source>
        <dbReference type="ARBA" id="ARBA00004442"/>
    </source>
</evidence>
<gene>
    <name evidence="7" type="ORF">SAMN05444005_1059</name>
</gene>
<dbReference type="InterPro" id="IPR050330">
    <property type="entry name" value="Bact_OuterMem_StrucFunc"/>
</dbReference>
<dbReference type="InterPro" id="IPR011990">
    <property type="entry name" value="TPR-like_helical_dom_sf"/>
</dbReference>
<dbReference type="GO" id="GO:0009279">
    <property type="term" value="C:cell outer membrane"/>
    <property type="evidence" value="ECO:0007669"/>
    <property type="project" value="UniProtKB-SubCell"/>
</dbReference>
<dbReference type="PROSITE" id="PS50005">
    <property type="entry name" value="TPR"/>
    <property type="match status" value="1"/>
</dbReference>
<dbReference type="Pfam" id="PF07676">
    <property type="entry name" value="PD40"/>
    <property type="match status" value="1"/>
</dbReference>
<name>A0A1H9CR79_9FLAO</name>
<dbReference type="Gene3D" id="2.60.40.1120">
    <property type="entry name" value="Carboxypeptidase-like, regulatory domain"/>
    <property type="match status" value="1"/>
</dbReference>
<dbReference type="EMBL" id="FOEI01000005">
    <property type="protein sequence ID" value="SEQ03103.1"/>
    <property type="molecule type" value="Genomic_DNA"/>
</dbReference>
<evidence type="ECO:0000256" key="4">
    <source>
        <dbReference type="PROSITE-ProRule" id="PRU00339"/>
    </source>
</evidence>
<dbReference type="PROSITE" id="PS51123">
    <property type="entry name" value="OMPA_2"/>
    <property type="match status" value="1"/>
</dbReference>
<dbReference type="AlphaFoldDB" id="A0A1H9CR79"/>
<keyword evidence="2 5" id="KW-0472">Membrane</keyword>
<dbReference type="STRING" id="1299341.SAMN05444005_1059"/>
<dbReference type="SUPFAM" id="SSF103088">
    <property type="entry name" value="OmpA-like"/>
    <property type="match status" value="1"/>
</dbReference>
<evidence type="ECO:0000259" key="6">
    <source>
        <dbReference type="PROSITE" id="PS51123"/>
    </source>
</evidence>
<dbReference type="InterPro" id="IPR036737">
    <property type="entry name" value="OmpA-like_sf"/>
</dbReference>
<evidence type="ECO:0000313" key="7">
    <source>
        <dbReference type="EMBL" id="SEQ03103.1"/>
    </source>
</evidence>
<dbReference type="SUPFAM" id="SSF49478">
    <property type="entry name" value="Cna protein B-type domain"/>
    <property type="match status" value="1"/>
</dbReference>
<dbReference type="Gene3D" id="3.30.1330.60">
    <property type="entry name" value="OmpA-like domain"/>
    <property type="match status" value="1"/>
</dbReference>